<protein>
    <submittedName>
        <fullName evidence="1">Uncharacterized protein</fullName>
    </submittedName>
</protein>
<dbReference type="STRING" id="886738.Nlim_0797"/>
<dbReference type="HOGENOM" id="CLU_1072006_0_0_2"/>
<evidence type="ECO:0000313" key="1">
    <source>
        <dbReference type="EMBL" id="EGG42352.1"/>
    </source>
</evidence>
<dbReference type="PATRIC" id="fig|886738.10.peg.882"/>
<accession>F3KJY8</accession>
<organism evidence="1">
    <name type="scientific">Candidatus Nitrosarchaeum limnium SFB1</name>
    <dbReference type="NCBI Taxonomy" id="886738"/>
    <lineage>
        <taxon>Archaea</taxon>
        <taxon>Nitrososphaerota</taxon>
        <taxon>Nitrososphaeria</taxon>
        <taxon>Nitrosopumilales</taxon>
        <taxon>Nitrosopumilaceae</taxon>
        <taxon>Nitrosarchaeum</taxon>
    </lineage>
</organism>
<proteinExistence type="predicted"/>
<dbReference type="Proteomes" id="UP000004348">
    <property type="component" value="Chromosome"/>
</dbReference>
<comment type="caution">
    <text evidence="1">The sequence shown here is derived from an EMBL/GenBank/DDBJ whole genome shotgun (WGS) entry which is preliminary data.</text>
</comment>
<gene>
    <name evidence="1" type="ORF">Nlim_0797</name>
</gene>
<reference evidence="1" key="1">
    <citation type="journal article" date="2011" name="PLoS ONE">
        <title>Genome of a low-salinity ammonia-oxidizing archaeon determined by single-cell and metagenomic analysis.</title>
        <authorList>
            <person name="Blainey P.C."/>
            <person name="Mosier A.C."/>
            <person name="Potanina A."/>
            <person name="Francis C.A."/>
            <person name="Quake S.R."/>
        </authorList>
    </citation>
    <scope>NUCLEOTIDE SEQUENCE [LARGE SCALE GENOMIC DNA]</scope>
    <source>
        <strain evidence="1">SFB1</strain>
    </source>
</reference>
<dbReference type="AlphaFoldDB" id="F3KJY8"/>
<sequence>MIYVNYYSSDDVRISARQTDEDYCSDWCDVEELYSIGCDKRILAHLAKYSNLLDEDYDGNYFINEIGLPDGISKEKFQECVDFIIEKRLPSSQDYFFSRINMTNACTSEPSICYGTFSNNTSVRVKCDFPIHGCGPIHFGSSPVFPVIKDGISFDVNFSIKGGAVKEITFSNTTNSLLVIIDSSMQGNLTLNIPRDLLDAKMDYCPPRMTNPLDDGFFVLRDGEEIEYDEIQTTDTYRTLHIQFLDNSTKIEVIGTCLI</sequence>
<dbReference type="EMBL" id="AEGP01000030">
    <property type="protein sequence ID" value="EGG42352.1"/>
    <property type="molecule type" value="Genomic_DNA"/>
</dbReference>
<name>F3KJY8_9ARCH</name>